<name>A0A8D6ZT53_MUSAM</name>
<evidence type="ECO:0000313" key="3">
    <source>
        <dbReference type="EMBL" id="CAG1835790.1"/>
    </source>
</evidence>
<dbReference type="Gene3D" id="3.30.70.100">
    <property type="match status" value="1"/>
</dbReference>
<dbReference type="Pfam" id="PF00403">
    <property type="entry name" value="HMA"/>
    <property type="match status" value="1"/>
</dbReference>
<accession>A0A8D6ZT53</accession>
<protein>
    <submittedName>
        <fullName evidence="3">(wild Malaysian banana) hypothetical protein</fullName>
    </submittedName>
</protein>
<feature type="domain" description="HMA" evidence="2">
    <location>
        <begin position="39"/>
        <end position="105"/>
    </location>
</feature>
<evidence type="ECO:0000259" key="2">
    <source>
        <dbReference type="PROSITE" id="PS50846"/>
    </source>
</evidence>
<proteinExistence type="predicted"/>
<dbReference type="AlphaFoldDB" id="A0A8D6ZT53"/>
<dbReference type="GO" id="GO:0046872">
    <property type="term" value="F:metal ion binding"/>
    <property type="evidence" value="ECO:0007669"/>
    <property type="project" value="InterPro"/>
</dbReference>
<dbReference type="InterPro" id="IPR006121">
    <property type="entry name" value="HMA_dom"/>
</dbReference>
<dbReference type="InterPro" id="IPR044594">
    <property type="entry name" value="HIPP01/3/5/6"/>
</dbReference>
<dbReference type="PANTHER" id="PTHR46413:SF1">
    <property type="entry name" value="HEAVY METAL-ASSOCIATED ISOPRENYLATED PLANT PROTEIN 6"/>
    <property type="match status" value="1"/>
</dbReference>
<feature type="region of interest" description="Disordered" evidence="1">
    <location>
        <begin position="101"/>
        <end position="158"/>
    </location>
</feature>
<gene>
    <name evidence="3" type="ORF">GSMUA_237590.1</name>
</gene>
<feature type="compositionally biased region" description="Basic and acidic residues" evidence="1">
    <location>
        <begin position="117"/>
        <end position="156"/>
    </location>
</feature>
<dbReference type="SUPFAM" id="SSF55008">
    <property type="entry name" value="HMA, heavy metal-associated domain"/>
    <property type="match status" value="1"/>
</dbReference>
<reference evidence="3" key="1">
    <citation type="submission" date="2021-03" db="EMBL/GenBank/DDBJ databases">
        <authorList>
            <consortium name="Genoscope - CEA"/>
            <person name="William W."/>
        </authorList>
    </citation>
    <scope>NUCLEOTIDE SEQUENCE</scope>
    <source>
        <strain evidence="3">Doubled-haploid Pahang</strain>
    </source>
</reference>
<dbReference type="EMBL" id="HG996474">
    <property type="protein sequence ID" value="CAG1835790.1"/>
    <property type="molecule type" value="Genomic_DNA"/>
</dbReference>
<dbReference type="PROSITE" id="PS50846">
    <property type="entry name" value="HMA_2"/>
    <property type="match status" value="1"/>
</dbReference>
<organism evidence="3">
    <name type="scientific">Musa acuminata subsp. malaccensis</name>
    <name type="common">Wild banana</name>
    <name type="synonym">Musa malaccensis</name>
    <dbReference type="NCBI Taxonomy" id="214687"/>
    <lineage>
        <taxon>Eukaryota</taxon>
        <taxon>Viridiplantae</taxon>
        <taxon>Streptophyta</taxon>
        <taxon>Embryophyta</taxon>
        <taxon>Tracheophyta</taxon>
        <taxon>Spermatophyta</taxon>
        <taxon>Magnoliopsida</taxon>
        <taxon>Liliopsida</taxon>
        <taxon>Zingiberales</taxon>
        <taxon>Musaceae</taxon>
        <taxon>Musa</taxon>
    </lineage>
</organism>
<feature type="compositionally biased region" description="Basic and acidic residues" evidence="1">
    <location>
        <begin position="10"/>
        <end position="31"/>
    </location>
</feature>
<dbReference type="CDD" id="cd00371">
    <property type="entry name" value="HMA"/>
    <property type="match status" value="1"/>
</dbReference>
<dbReference type="InterPro" id="IPR036163">
    <property type="entry name" value="HMA_dom_sf"/>
</dbReference>
<feature type="region of interest" description="Disordered" evidence="1">
    <location>
        <begin position="1"/>
        <end position="38"/>
    </location>
</feature>
<evidence type="ECO:0000256" key="1">
    <source>
        <dbReference type="SAM" id="MobiDB-lite"/>
    </source>
</evidence>
<sequence length="190" mass="20125">MAEGDGEVEETGRGKEEGGEEKAEEKKESRQTHSNPSPVSTVVLKIRLHCDGCIHRIKKNIYKIKGVQEVTVDAAKDLVTVRGTMDAKTLRAVLKDKLKRGVEVVPPKKHAGSGGGGDEKKDKGGDGGGGEKREEDGGGGEKKEKEGGGGAEKKEAAMSGGSYGGYGYRFEIVHAPQIFSDDNPNACSIM</sequence>
<dbReference type="PANTHER" id="PTHR46413">
    <property type="entry name" value="HEAVY METAL-ASSOCIATED ISOPRENYLATED PLANT PROTEIN 6"/>
    <property type="match status" value="1"/>
</dbReference>